<protein>
    <recommendedName>
        <fullName evidence="4">Chitin-binding type-3 domain-containing protein</fullName>
    </recommendedName>
</protein>
<reference evidence="5 6" key="1">
    <citation type="submission" date="2017-06" db="EMBL/GenBank/DDBJ databases">
        <title>Genome sequencing of cyanobaciteial culture collection at National Institute for Environmental Studies (NIES).</title>
        <authorList>
            <person name="Hirose Y."/>
            <person name="Shimura Y."/>
            <person name="Fujisawa T."/>
            <person name="Nakamura Y."/>
            <person name="Kawachi M."/>
        </authorList>
    </citation>
    <scope>NUCLEOTIDE SEQUENCE [LARGE SCALE GENOMIC DNA]</scope>
    <source>
        <strain evidence="5 6">NIES-37</strain>
    </source>
</reference>
<keyword evidence="1" id="KW-0378">Hydrolase</keyword>
<dbReference type="Proteomes" id="UP000218785">
    <property type="component" value="Chromosome"/>
</dbReference>
<name>A0A1Z4N5R7_9CYAN</name>
<accession>A0A1Z4N5R7</accession>
<dbReference type="KEGG" id="ttq:NIES37_50000"/>
<dbReference type="GO" id="GO:0004553">
    <property type="term" value="F:hydrolase activity, hydrolyzing O-glycosyl compounds"/>
    <property type="evidence" value="ECO:0007669"/>
    <property type="project" value="InterPro"/>
</dbReference>
<evidence type="ECO:0000313" key="6">
    <source>
        <dbReference type="Proteomes" id="UP000218785"/>
    </source>
</evidence>
<dbReference type="GO" id="GO:0005576">
    <property type="term" value="C:extracellular region"/>
    <property type="evidence" value="ECO:0007669"/>
    <property type="project" value="InterPro"/>
</dbReference>
<evidence type="ECO:0000256" key="2">
    <source>
        <dbReference type="SAM" id="Coils"/>
    </source>
</evidence>
<dbReference type="InterPro" id="IPR003610">
    <property type="entry name" value="CBM5/12"/>
</dbReference>
<feature type="transmembrane region" description="Helical" evidence="3">
    <location>
        <begin position="131"/>
        <end position="151"/>
    </location>
</feature>
<dbReference type="GO" id="GO:0030246">
    <property type="term" value="F:carbohydrate binding"/>
    <property type="evidence" value="ECO:0007669"/>
    <property type="project" value="InterPro"/>
</dbReference>
<keyword evidence="3" id="KW-1133">Transmembrane helix</keyword>
<dbReference type="InterPro" id="IPR036573">
    <property type="entry name" value="CBM_sf_5/12"/>
</dbReference>
<keyword evidence="6" id="KW-1185">Reference proteome</keyword>
<organism evidence="5 6">
    <name type="scientific">Tolypothrix tenuis PCC 7101</name>
    <dbReference type="NCBI Taxonomy" id="231146"/>
    <lineage>
        <taxon>Bacteria</taxon>
        <taxon>Bacillati</taxon>
        <taxon>Cyanobacteriota</taxon>
        <taxon>Cyanophyceae</taxon>
        <taxon>Nostocales</taxon>
        <taxon>Tolypothrichaceae</taxon>
        <taxon>Tolypothrix</taxon>
    </lineage>
</organism>
<keyword evidence="3" id="KW-0472">Membrane</keyword>
<evidence type="ECO:0000256" key="3">
    <source>
        <dbReference type="SAM" id="Phobius"/>
    </source>
</evidence>
<evidence type="ECO:0000256" key="1">
    <source>
        <dbReference type="ARBA" id="ARBA00022801"/>
    </source>
</evidence>
<feature type="coiled-coil region" evidence="2">
    <location>
        <begin position="89"/>
        <end position="123"/>
    </location>
</feature>
<dbReference type="RefSeq" id="WP_096580287.1">
    <property type="nucleotide sequence ID" value="NZ_CAWNJS010000001.1"/>
</dbReference>
<dbReference type="Gene3D" id="2.10.10.20">
    <property type="entry name" value="Carbohydrate-binding module superfamily 5/12"/>
    <property type="match status" value="1"/>
</dbReference>
<dbReference type="SUPFAM" id="SSF51055">
    <property type="entry name" value="Carbohydrate binding domain"/>
    <property type="match status" value="1"/>
</dbReference>
<gene>
    <name evidence="5" type="ORF">NIES37_50000</name>
</gene>
<dbReference type="GO" id="GO:0005975">
    <property type="term" value="P:carbohydrate metabolic process"/>
    <property type="evidence" value="ECO:0007669"/>
    <property type="project" value="InterPro"/>
</dbReference>
<evidence type="ECO:0000313" key="5">
    <source>
        <dbReference type="EMBL" id="BAZ01002.1"/>
    </source>
</evidence>
<keyword evidence="3" id="KW-0812">Transmembrane</keyword>
<dbReference type="Pfam" id="PF02839">
    <property type="entry name" value="CBM_5_12"/>
    <property type="match status" value="1"/>
</dbReference>
<keyword evidence="2" id="KW-0175">Coiled coil</keyword>
<feature type="domain" description="Chitin-binding type-3" evidence="4">
    <location>
        <begin position="51"/>
        <end position="80"/>
    </location>
</feature>
<dbReference type="AlphaFoldDB" id="A0A1Z4N5R7"/>
<evidence type="ECO:0000259" key="4">
    <source>
        <dbReference type="Pfam" id="PF02839"/>
    </source>
</evidence>
<proteinExistence type="predicted"/>
<sequence length="162" mass="18967">MFTVSNDANILRSRKELKSLFKNKSRLSEDHFKDLITSMLNKHDDQFHGLWQEGRTYHKGDVVYYQGALWEMQAETEICAHEDEAPGKGNQWKSLVKELEKKVNQLQHDLTELSKAFAEYQEQMKIRLHQFLRYITLLTLGLAITFVWLFIGSTHHIVTGTN</sequence>
<dbReference type="EMBL" id="AP018248">
    <property type="protein sequence ID" value="BAZ01002.1"/>
    <property type="molecule type" value="Genomic_DNA"/>
</dbReference>